<sequence length="77" mass="8551">MPSRIIVYKSLLVGWLLLSTSLGYAMVKKVDWFYQSLKGEGGGVLENVLKGGLRGVSVDLEGFSHWARSVEGRQRHS</sequence>
<reference evidence="1 2" key="1">
    <citation type="journal article" date="2019" name="Nat. Microbiol.">
        <title>Expanding anaerobic alkane metabolism in the domain of Archaea.</title>
        <authorList>
            <person name="Wang Y."/>
            <person name="Wegener G."/>
            <person name="Hou J."/>
            <person name="Wang F."/>
            <person name="Xiao X."/>
        </authorList>
    </citation>
    <scope>NUCLEOTIDE SEQUENCE [LARGE SCALE GENOMIC DNA]</scope>
    <source>
        <strain evidence="1">WYZ-LMO10</strain>
    </source>
</reference>
<accession>A0A523BF90</accession>
<dbReference type="AlphaFoldDB" id="A0A523BF90"/>
<name>A0A523BF90_9CREN</name>
<comment type="caution">
    <text evidence="1">The sequence shown here is derived from an EMBL/GenBank/DDBJ whole genome shotgun (WGS) entry which is preliminary data.</text>
</comment>
<protein>
    <submittedName>
        <fullName evidence="1">Uncharacterized protein</fullName>
    </submittedName>
</protein>
<gene>
    <name evidence="1" type="ORF">DSO08_01710</name>
</gene>
<organism evidence="1 2">
    <name type="scientific">Thermoproteota archaeon</name>
    <dbReference type="NCBI Taxonomy" id="2056631"/>
    <lineage>
        <taxon>Archaea</taxon>
        <taxon>Thermoproteota</taxon>
    </lineage>
</organism>
<dbReference type="EMBL" id="QNVH01000009">
    <property type="protein sequence ID" value="TDA39608.1"/>
    <property type="molecule type" value="Genomic_DNA"/>
</dbReference>
<evidence type="ECO:0000313" key="2">
    <source>
        <dbReference type="Proteomes" id="UP000315399"/>
    </source>
</evidence>
<proteinExistence type="predicted"/>
<dbReference type="Proteomes" id="UP000315399">
    <property type="component" value="Unassembled WGS sequence"/>
</dbReference>
<evidence type="ECO:0000313" key="1">
    <source>
        <dbReference type="EMBL" id="TDA39608.1"/>
    </source>
</evidence>